<evidence type="ECO:0000313" key="3">
    <source>
        <dbReference type="Proteomes" id="UP001515480"/>
    </source>
</evidence>
<accession>A0AB34IIG3</accession>
<comment type="caution">
    <text evidence="2">The sequence shown here is derived from an EMBL/GenBank/DDBJ whole genome shotgun (WGS) entry which is preliminary data.</text>
</comment>
<keyword evidence="3" id="KW-1185">Reference proteome</keyword>
<organism evidence="2 3">
    <name type="scientific">Prymnesium parvum</name>
    <name type="common">Toxic golden alga</name>
    <dbReference type="NCBI Taxonomy" id="97485"/>
    <lineage>
        <taxon>Eukaryota</taxon>
        <taxon>Haptista</taxon>
        <taxon>Haptophyta</taxon>
        <taxon>Prymnesiophyceae</taxon>
        <taxon>Prymnesiales</taxon>
        <taxon>Prymnesiaceae</taxon>
        <taxon>Prymnesium</taxon>
    </lineage>
</organism>
<gene>
    <name evidence="2" type="ORF">AB1Y20_012445</name>
</gene>
<feature type="compositionally biased region" description="Polar residues" evidence="1">
    <location>
        <begin position="134"/>
        <end position="145"/>
    </location>
</feature>
<evidence type="ECO:0000256" key="1">
    <source>
        <dbReference type="SAM" id="MobiDB-lite"/>
    </source>
</evidence>
<feature type="compositionally biased region" description="Pro residues" evidence="1">
    <location>
        <begin position="81"/>
        <end position="91"/>
    </location>
</feature>
<name>A0AB34IIG3_PRYPA</name>
<proteinExistence type="predicted"/>
<evidence type="ECO:0000313" key="2">
    <source>
        <dbReference type="EMBL" id="KAL1499758.1"/>
    </source>
</evidence>
<feature type="region of interest" description="Disordered" evidence="1">
    <location>
        <begin position="67"/>
        <end position="145"/>
    </location>
</feature>
<dbReference type="Proteomes" id="UP001515480">
    <property type="component" value="Unassembled WGS sequence"/>
</dbReference>
<reference evidence="2 3" key="1">
    <citation type="journal article" date="2024" name="Science">
        <title>Giant polyketide synthase enzymes in the biosynthesis of giant marine polyether toxins.</title>
        <authorList>
            <person name="Fallon T.R."/>
            <person name="Shende V.V."/>
            <person name="Wierzbicki I.H."/>
            <person name="Pendleton A.L."/>
            <person name="Watervoot N.F."/>
            <person name="Auber R.P."/>
            <person name="Gonzalez D.J."/>
            <person name="Wisecaver J.H."/>
            <person name="Moore B.S."/>
        </authorList>
    </citation>
    <scope>NUCLEOTIDE SEQUENCE [LARGE SCALE GENOMIC DNA]</scope>
    <source>
        <strain evidence="2 3">12B1</strain>
    </source>
</reference>
<dbReference type="AlphaFoldDB" id="A0AB34IIG3"/>
<protein>
    <submittedName>
        <fullName evidence="2">Uncharacterized protein</fullName>
    </submittedName>
</protein>
<feature type="region of interest" description="Disordered" evidence="1">
    <location>
        <begin position="1"/>
        <end position="47"/>
    </location>
</feature>
<sequence>MRFGPKSASGKGTKAVAPTNEAATVDPPDVGSIGRPPVEAGAGAGAGTHAIPASQAAACAGTDAAAATQAAASQAAAIEPDPSPSPVPSPPQSAYASKKDESPRMPKRNLALGRAPSADASFSEGAMALDTPAMQFTSPTSALDP</sequence>
<feature type="compositionally biased region" description="Low complexity" evidence="1">
    <location>
        <begin position="67"/>
        <end position="77"/>
    </location>
</feature>
<dbReference type="EMBL" id="JBGBPQ010000024">
    <property type="protein sequence ID" value="KAL1499758.1"/>
    <property type="molecule type" value="Genomic_DNA"/>
</dbReference>